<gene>
    <name evidence="1" type="ORF">NM688_g7377</name>
</gene>
<protein>
    <submittedName>
        <fullName evidence="1">Uncharacterized protein</fullName>
    </submittedName>
</protein>
<reference evidence="1" key="1">
    <citation type="submission" date="2022-07" db="EMBL/GenBank/DDBJ databases">
        <title>Genome Sequence of Phlebia brevispora.</title>
        <authorList>
            <person name="Buettner E."/>
        </authorList>
    </citation>
    <scope>NUCLEOTIDE SEQUENCE</scope>
    <source>
        <strain evidence="1">MPL23</strain>
    </source>
</reference>
<name>A0ACC1S6G0_9APHY</name>
<evidence type="ECO:0000313" key="2">
    <source>
        <dbReference type="Proteomes" id="UP001148662"/>
    </source>
</evidence>
<comment type="caution">
    <text evidence="1">The sequence shown here is derived from an EMBL/GenBank/DDBJ whole genome shotgun (WGS) entry which is preliminary data.</text>
</comment>
<organism evidence="1 2">
    <name type="scientific">Phlebia brevispora</name>
    <dbReference type="NCBI Taxonomy" id="194682"/>
    <lineage>
        <taxon>Eukaryota</taxon>
        <taxon>Fungi</taxon>
        <taxon>Dikarya</taxon>
        <taxon>Basidiomycota</taxon>
        <taxon>Agaricomycotina</taxon>
        <taxon>Agaricomycetes</taxon>
        <taxon>Polyporales</taxon>
        <taxon>Meruliaceae</taxon>
        <taxon>Phlebia</taxon>
    </lineage>
</organism>
<evidence type="ECO:0000313" key="1">
    <source>
        <dbReference type="EMBL" id="KAJ3532762.1"/>
    </source>
</evidence>
<proteinExistence type="predicted"/>
<sequence length="915" mass="101498">MLGMKLIAFYSLAGWHLTPEDTVSTTTRPLQGPPVAIEDAWRNEPIFNGGDAWASLHKTVRYLDENKVKDCKEDVDTLLVFAGLYSAVLTAFLIESYQMLQEDPQQTVIQLLRQISQQTAGSSGAVSSLNATLPSASSFHPSTSNICSNVCWFASLILSLSAASYSILVKQWLREYLSIDSTVPQECIRIRHFRYHGLEKWRLFEIAAMLPLILQLSLALFFVGLCFFTAGVHPSIGGTSVGMVSAWALFFIFAVLAPLLSARCPYKTTFLKSTFRFLRPLVQQSLYYSSSCIATAIYHITIKRDITGQQDPERAESHTELHEMDTTPVQQDTIFLDRDAIVLFHLLEYPPEEASVDTEEDDIRRSGEKDLVIFNNIDTLLLDDSVLELMRAVLRTRPPLDEKVLGFVVAVIRCRVCTTSGITTGADARTGHMHILSYGIQVDALLPTKRMCLVNILSDVLDRALIKTTVDRWYLDPDEQGLDWMDDALALLIALIPPLHATPDSVACLLRKLLAPSPDGPYNGCGLLANHIITTVAEDPTTAAWQCHVFSVAAGALAAVEPEVFKIVVHWSYVSPEDVIDASSNSFARILAQIKLAQESGEASDCTISLDTLVALVEVAGLILYTAAKNYDATHGKSVEHVYPGLNELLEFVAAAVPIIDELCPDIDLTCPRISEGVGLDIVFMTLFSVPTLVYSLLEVFTKQPDLLSTDAASRLLFDPLLHIEKQFPLAGKVSADARIFALAQYFDAQYQAEAAPDLLFLLHVSLMLAFLPSDSNEASRIILDKAFACIDRAYNAARASGSLASAAKCDKIGQVAHRIIHVMDSYADGTVRFRTGRRGACLTDRDRIEEDNRYKRWAEWFDITQTRFSDELVDMLRNLSSSTEDEFGRTFWRIRRLESLPNGKGLREDSGTSR</sequence>
<accession>A0ACC1S6G0</accession>
<dbReference type="EMBL" id="JANHOG010001712">
    <property type="protein sequence ID" value="KAJ3532762.1"/>
    <property type="molecule type" value="Genomic_DNA"/>
</dbReference>
<keyword evidence="2" id="KW-1185">Reference proteome</keyword>
<dbReference type="Proteomes" id="UP001148662">
    <property type="component" value="Unassembled WGS sequence"/>
</dbReference>